<accession>R9GY63</accession>
<keyword evidence="2" id="KW-1185">Reference proteome</keyword>
<protein>
    <submittedName>
        <fullName evidence="1">Uncharacterized protein</fullName>
    </submittedName>
</protein>
<name>R9GY63_9SPHI</name>
<dbReference type="RefSeq" id="WP_016193267.1">
    <property type="nucleotide sequence ID" value="NZ_AQPN01000001.1"/>
</dbReference>
<evidence type="ECO:0000313" key="2">
    <source>
        <dbReference type="Proteomes" id="UP000014174"/>
    </source>
</evidence>
<gene>
    <name evidence="1" type="ORF">ADIARSV_0010</name>
</gene>
<sequence>MEFDEAYHNRVEGEVDDLKVNFINVGEFIKNNEATGRKKDLGDIASLKKR</sequence>
<dbReference type="EMBL" id="AQPN01000001">
    <property type="protein sequence ID" value="EOR96747.1"/>
    <property type="molecule type" value="Genomic_DNA"/>
</dbReference>
<reference evidence="1 2" key="1">
    <citation type="journal article" date="2013" name="Genome Announc.">
        <title>Draft Genome Sequence of Arcticibacter svalbardensis Strain MN12-7T, a Member of the Family Sphingobacteriaceae Isolated from an Arctic Soil Sample.</title>
        <authorList>
            <person name="Shivaji S."/>
            <person name="Ara S."/>
            <person name="Prasad S."/>
            <person name="Manasa B.P."/>
            <person name="Begum Z."/>
            <person name="Singh A."/>
            <person name="Kumar Pinnaka A."/>
        </authorList>
    </citation>
    <scope>NUCLEOTIDE SEQUENCE [LARGE SCALE GENOMIC DNA]</scope>
    <source>
        <strain evidence="1 2">MN12-7</strain>
    </source>
</reference>
<proteinExistence type="predicted"/>
<organism evidence="1 2">
    <name type="scientific">Arcticibacter svalbardensis MN12-7</name>
    <dbReference type="NCBI Taxonomy" id="1150600"/>
    <lineage>
        <taxon>Bacteria</taxon>
        <taxon>Pseudomonadati</taxon>
        <taxon>Bacteroidota</taxon>
        <taxon>Sphingobacteriia</taxon>
        <taxon>Sphingobacteriales</taxon>
        <taxon>Sphingobacteriaceae</taxon>
        <taxon>Arcticibacter</taxon>
    </lineage>
</organism>
<evidence type="ECO:0000313" key="1">
    <source>
        <dbReference type="EMBL" id="EOR96747.1"/>
    </source>
</evidence>
<comment type="caution">
    <text evidence="1">The sequence shown here is derived from an EMBL/GenBank/DDBJ whole genome shotgun (WGS) entry which is preliminary data.</text>
</comment>
<dbReference type="AlphaFoldDB" id="R9GY63"/>
<dbReference type="Proteomes" id="UP000014174">
    <property type="component" value="Unassembled WGS sequence"/>
</dbReference>